<dbReference type="OMA" id="HELEWSY"/>
<dbReference type="Gene3D" id="3.30.1120.90">
    <property type="entry name" value="Nucleosome assembly protein"/>
    <property type="match status" value="1"/>
</dbReference>
<dbReference type="STRING" id="10228.B3SAQ7"/>
<name>B3SAQ7_TRIAD</name>
<proteinExistence type="inferred from homology"/>
<sequence length="292" mass="34266">MLNYFSLPAPVKRRIKALKKLQLQYLELEGNFYERVHRLECEFMAEFNKITAKRKDIVNGSVEPTDEECEWEEDEDDISVCNCEYIVFFICSQVDECRGISNFWLNAMKNTDLLSSMIQADDEPILKQLTDVHVSYTSGEQPGFNLEFVFKPNEFFSNTTLTKQYLLRFDPKKDDPFSYDGPEIVYSKGSKIDWKRGKNVTQKTIKKKQRHKGKGSTRTVTQTVKSDSFFNFFNQQPCMSVTMKTLDEEDAEEQMEIDFELGHFFRNRLIPRAVLFFTGEAVEDEVFLHNRF</sequence>
<dbReference type="GeneID" id="6758572"/>
<dbReference type="GO" id="GO:0042393">
    <property type="term" value="F:histone binding"/>
    <property type="evidence" value="ECO:0000318"/>
    <property type="project" value="GO_Central"/>
</dbReference>
<dbReference type="GO" id="GO:0000785">
    <property type="term" value="C:chromatin"/>
    <property type="evidence" value="ECO:0000318"/>
    <property type="project" value="GO_Central"/>
</dbReference>
<dbReference type="GO" id="GO:0006334">
    <property type="term" value="P:nucleosome assembly"/>
    <property type="evidence" value="ECO:0000318"/>
    <property type="project" value="GO_Central"/>
</dbReference>
<evidence type="ECO:0000256" key="2">
    <source>
        <dbReference type="RuleBase" id="RU003876"/>
    </source>
</evidence>
<keyword evidence="4" id="KW-1185">Reference proteome</keyword>
<organism evidence="3 4">
    <name type="scientific">Trichoplax adhaerens</name>
    <name type="common">Trichoplax reptans</name>
    <dbReference type="NCBI Taxonomy" id="10228"/>
    <lineage>
        <taxon>Eukaryota</taxon>
        <taxon>Metazoa</taxon>
        <taxon>Placozoa</taxon>
        <taxon>Uniplacotomia</taxon>
        <taxon>Trichoplacea</taxon>
        <taxon>Trichoplacidae</taxon>
        <taxon>Trichoplax</taxon>
    </lineage>
</organism>
<dbReference type="GO" id="GO:0003682">
    <property type="term" value="F:chromatin binding"/>
    <property type="evidence" value="ECO:0000318"/>
    <property type="project" value="GO_Central"/>
</dbReference>
<dbReference type="Gene3D" id="1.20.5.1500">
    <property type="match status" value="1"/>
</dbReference>
<gene>
    <name evidence="3" type="ORF">TRIADDRAFT_32481</name>
</gene>
<evidence type="ECO:0000313" key="4">
    <source>
        <dbReference type="Proteomes" id="UP000009022"/>
    </source>
</evidence>
<comment type="similarity">
    <text evidence="1 2">Belongs to the nucleosome assembly protein (NAP) family.</text>
</comment>
<dbReference type="InParanoid" id="B3SAQ7"/>
<dbReference type="Pfam" id="PF00956">
    <property type="entry name" value="NAP"/>
    <property type="match status" value="1"/>
</dbReference>
<evidence type="ECO:0000256" key="1">
    <source>
        <dbReference type="ARBA" id="ARBA00009947"/>
    </source>
</evidence>
<protein>
    <recommendedName>
        <fullName evidence="5">Nucleosome assembly protein 1-like 4</fullName>
    </recommendedName>
</protein>
<reference evidence="3 4" key="1">
    <citation type="journal article" date="2008" name="Nature">
        <title>The Trichoplax genome and the nature of placozoans.</title>
        <authorList>
            <person name="Srivastava M."/>
            <person name="Begovic E."/>
            <person name="Chapman J."/>
            <person name="Putnam N.H."/>
            <person name="Hellsten U."/>
            <person name="Kawashima T."/>
            <person name="Kuo A."/>
            <person name="Mitros T."/>
            <person name="Salamov A."/>
            <person name="Carpenter M.L."/>
            <person name="Signorovitch A.Y."/>
            <person name="Moreno M.A."/>
            <person name="Kamm K."/>
            <person name="Grimwood J."/>
            <person name="Schmutz J."/>
            <person name="Shapiro H."/>
            <person name="Grigoriev I.V."/>
            <person name="Buss L.W."/>
            <person name="Schierwater B."/>
            <person name="Dellaporta S.L."/>
            <person name="Rokhsar D.S."/>
        </authorList>
    </citation>
    <scope>NUCLEOTIDE SEQUENCE [LARGE SCALE GENOMIC DNA]</scope>
    <source>
        <strain evidence="3 4">Grell-BS-1999</strain>
    </source>
</reference>
<evidence type="ECO:0008006" key="5">
    <source>
        <dbReference type="Google" id="ProtNLM"/>
    </source>
</evidence>
<dbReference type="InterPro" id="IPR002164">
    <property type="entry name" value="NAP_family"/>
</dbReference>
<dbReference type="eggNOG" id="KOG1507">
    <property type="taxonomic scope" value="Eukaryota"/>
</dbReference>
<dbReference type="GO" id="GO:0005634">
    <property type="term" value="C:nucleus"/>
    <property type="evidence" value="ECO:0000318"/>
    <property type="project" value="GO_Central"/>
</dbReference>
<dbReference type="OrthoDB" id="27325at2759"/>
<dbReference type="SUPFAM" id="SSF143113">
    <property type="entry name" value="NAP-like"/>
    <property type="match status" value="1"/>
</dbReference>
<evidence type="ECO:0000313" key="3">
    <source>
        <dbReference type="EMBL" id="EDV20199.1"/>
    </source>
</evidence>
<dbReference type="FunCoup" id="B3SAQ7">
    <property type="interactions" value="2406"/>
</dbReference>
<dbReference type="Proteomes" id="UP000009022">
    <property type="component" value="Unassembled WGS sequence"/>
</dbReference>
<dbReference type="KEGG" id="tad:TRIADDRAFT_32481"/>
<dbReference type="PANTHER" id="PTHR11875">
    <property type="entry name" value="TESTIS-SPECIFIC Y-ENCODED PROTEIN"/>
    <property type="match status" value="1"/>
</dbReference>
<accession>B3SAQ7</accession>
<dbReference type="InterPro" id="IPR037231">
    <property type="entry name" value="NAP-like_sf"/>
</dbReference>
<dbReference type="AlphaFoldDB" id="B3SAQ7"/>
<dbReference type="CTD" id="6758572"/>
<dbReference type="PhylomeDB" id="B3SAQ7"/>
<dbReference type="EMBL" id="DS985262">
    <property type="protein sequence ID" value="EDV20199.1"/>
    <property type="molecule type" value="Genomic_DNA"/>
</dbReference>
<dbReference type="HOGENOM" id="CLU_038841_3_1_1"/>
<dbReference type="RefSeq" id="XP_002117360.1">
    <property type="nucleotide sequence ID" value="XM_002117324.1"/>
</dbReference>